<reference evidence="3" key="2">
    <citation type="submission" date="2021-04" db="EMBL/GenBank/DDBJ databases">
        <title>Saccharothrix algeriensis WGS.</title>
        <authorList>
            <person name="Stuskova K."/>
            <person name="Hakalova E."/>
            <person name="Tebbal A.B."/>
            <person name="Eichmeier A."/>
        </authorList>
    </citation>
    <scope>NUCLEOTIDE SEQUENCE</scope>
    <source>
        <strain evidence="3">NRRL B-24137</strain>
    </source>
</reference>
<dbReference type="Pfam" id="PF00117">
    <property type="entry name" value="GATase"/>
    <property type="match status" value="1"/>
</dbReference>
<dbReference type="SUPFAM" id="SSF52317">
    <property type="entry name" value="Class I glutamine amidotransferase-like"/>
    <property type="match status" value="1"/>
</dbReference>
<evidence type="ECO:0000313" key="3">
    <source>
        <dbReference type="EMBL" id="QTR05190.1"/>
    </source>
</evidence>
<dbReference type="EMBL" id="JAFBCL010000001">
    <property type="protein sequence ID" value="MBM7811294.1"/>
    <property type="molecule type" value="Genomic_DNA"/>
</dbReference>
<proteinExistence type="predicted"/>
<gene>
    <name evidence="3" type="ORF">J7S33_11120</name>
    <name evidence="2" type="ORF">JOE68_002159</name>
</gene>
<protein>
    <submittedName>
        <fullName evidence="2">GMP synthase-like glutamine amidotransferase</fullName>
    </submittedName>
    <submittedName>
        <fullName evidence="3">Type 1 glutamine amidotransferase</fullName>
    </submittedName>
</protein>
<dbReference type="PROSITE" id="PS51273">
    <property type="entry name" value="GATASE_TYPE_1"/>
    <property type="match status" value="1"/>
</dbReference>
<feature type="domain" description="Glutamine amidotransferase" evidence="1">
    <location>
        <begin position="43"/>
        <end position="184"/>
    </location>
</feature>
<dbReference type="GO" id="GO:0005829">
    <property type="term" value="C:cytosol"/>
    <property type="evidence" value="ECO:0007669"/>
    <property type="project" value="TreeGrafter"/>
</dbReference>
<evidence type="ECO:0000313" key="5">
    <source>
        <dbReference type="Proteomes" id="UP001195724"/>
    </source>
</evidence>
<reference evidence="2 5" key="1">
    <citation type="submission" date="2021-01" db="EMBL/GenBank/DDBJ databases">
        <title>Sequencing the genomes of 1000 actinobacteria strains.</title>
        <authorList>
            <person name="Klenk H.-P."/>
        </authorList>
    </citation>
    <scope>NUCLEOTIDE SEQUENCE [LARGE SCALE GENOMIC DNA]</scope>
    <source>
        <strain evidence="2 5">DSM 44581</strain>
    </source>
</reference>
<organism evidence="3 4">
    <name type="scientific">Saccharothrix algeriensis</name>
    <dbReference type="NCBI Taxonomy" id="173560"/>
    <lineage>
        <taxon>Bacteria</taxon>
        <taxon>Bacillati</taxon>
        <taxon>Actinomycetota</taxon>
        <taxon>Actinomycetes</taxon>
        <taxon>Pseudonocardiales</taxon>
        <taxon>Pseudonocardiaceae</taxon>
        <taxon>Saccharothrix</taxon>
    </lineage>
</organism>
<dbReference type="InterPro" id="IPR044992">
    <property type="entry name" value="ChyE-like"/>
</dbReference>
<dbReference type="EMBL" id="CP072788">
    <property type="protein sequence ID" value="QTR05190.1"/>
    <property type="molecule type" value="Genomic_DNA"/>
</dbReference>
<dbReference type="PANTHER" id="PTHR42695">
    <property type="entry name" value="GLUTAMINE AMIDOTRANSFERASE YLR126C-RELATED"/>
    <property type="match status" value="1"/>
</dbReference>
<dbReference type="PANTHER" id="PTHR42695:SF5">
    <property type="entry name" value="GLUTAMINE AMIDOTRANSFERASE YLR126C-RELATED"/>
    <property type="match status" value="1"/>
</dbReference>
<dbReference type="InterPro" id="IPR017926">
    <property type="entry name" value="GATASE"/>
</dbReference>
<keyword evidence="5" id="KW-1185">Reference proteome</keyword>
<evidence type="ECO:0000259" key="1">
    <source>
        <dbReference type="Pfam" id="PF00117"/>
    </source>
</evidence>
<dbReference type="RefSeq" id="WP_204842170.1">
    <property type="nucleotide sequence ID" value="NZ_JAFBCL010000001.1"/>
</dbReference>
<evidence type="ECO:0000313" key="2">
    <source>
        <dbReference type="EMBL" id="MBM7811294.1"/>
    </source>
</evidence>
<dbReference type="Proteomes" id="UP000671828">
    <property type="component" value="Chromosome"/>
</dbReference>
<name>A0A8T8I441_9PSEU</name>
<dbReference type="AlphaFoldDB" id="A0A8T8I441"/>
<dbReference type="Proteomes" id="UP001195724">
    <property type="component" value="Unassembled WGS sequence"/>
</dbReference>
<dbReference type="Gene3D" id="3.40.50.880">
    <property type="match status" value="1"/>
</dbReference>
<dbReference type="CDD" id="cd01741">
    <property type="entry name" value="GATase1_1"/>
    <property type="match status" value="1"/>
</dbReference>
<accession>A0A8T8I441</accession>
<evidence type="ECO:0000313" key="4">
    <source>
        <dbReference type="Proteomes" id="UP000671828"/>
    </source>
</evidence>
<keyword evidence="3" id="KW-0315">Glutamine amidotransferase</keyword>
<dbReference type="InterPro" id="IPR029062">
    <property type="entry name" value="Class_I_gatase-like"/>
</dbReference>
<sequence length="249" mass="26646">MTRLLVVQPDDLDPVARLGDWLTGAGAVLDVVGPGERPLPATLDGYQGLVVLGGAMSALDDADHPWLADVRALLAHAVTRRVPTLGVCLGGQLLAAATGGQLRRAPHGPEVGVLLVAKRDAATADPLFADLPWTPDVLQFHVDEIALLPPGAELLASSPKYPNQAFRVGENAYGVQFHIETTPEVVASWARHAPDTAACARPGEFEPDRLERGHEDIREAWQPFAERFVRLAAGELPARSEGRRTLPLV</sequence>